<feature type="transmembrane region" description="Helical" evidence="6">
    <location>
        <begin position="362"/>
        <end position="380"/>
    </location>
</feature>
<dbReference type="AlphaFoldDB" id="C3X1C8"/>
<dbReference type="Proteomes" id="UP000003973">
    <property type="component" value="Unassembled WGS sequence"/>
</dbReference>
<evidence type="ECO:0000259" key="7">
    <source>
        <dbReference type="Pfam" id="PF02687"/>
    </source>
</evidence>
<feature type="transmembrane region" description="Helical" evidence="6">
    <location>
        <begin position="424"/>
        <end position="447"/>
    </location>
</feature>
<feature type="transmembrane region" description="Helical" evidence="6">
    <location>
        <begin position="473"/>
        <end position="496"/>
    </location>
</feature>
<feature type="transmembrane region" description="Helical" evidence="6">
    <location>
        <begin position="264"/>
        <end position="284"/>
    </location>
</feature>
<comment type="subcellular location">
    <subcellularLocation>
        <location evidence="1">Cell membrane</location>
        <topology evidence="1">Multi-pass membrane protein</topology>
    </subcellularLocation>
</comment>
<dbReference type="GO" id="GO:0005886">
    <property type="term" value="C:plasma membrane"/>
    <property type="evidence" value="ECO:0007669"/>
    <property type="project" value="UniProtKB-SubCell"/>
</dbReference>
<evidence type="ECO:0000256" key="4">
    <source>
        <dbReference type="ARBA" id="ARBA00022989"/>
    </source>
</evidence>
<feature type="transmembrane region" description="Helical" evidence="6">
    <location>
        <begin position="799"/>
        <end position="820"/>
    </location>
</feature>
<keyword evidence="3 6" id="KW-0812">Transmembrane</keyword>
<evidence type="ECO:0000256" key="2">
    <source>
        <dbReference type="ARBA" id="ARBA00022475"/>
    </source>
</evidence>
<evidence type="ECO:0000256" key="5">
    <source>
        <dbReference type="ARBA" id="ARBA00023136"/>
    </source>
</evidence>
<feature type="transmembrane region" description="Helical" evidence="6">
    <location>
        <begin position="316"/>
        <end position="342"/>
    </location>
</feature>
<comment type="caution">
    <text evidence="8">The sequence shown here is derived from an EMBL/GenBank/DDBJ whole genome shotgun (WGS) entry which is preliminary data.</text>
</comment>
<dbReference type="InterPro" id="IPR038766">
    <property type="entry name" value="Membrane_comp_ABC_pdt"/>
</dbReference>
<feature type="domain" description="ABC3 transporter permease C-terminal" evidence="7">
    <location>
        <begin position="714"/>
        <end position="828"/>
    </location>
</feature>
<dbReference type="InterPro" id="IPR003838">
    <property type="entry name" value="ABC3_permease_C"/>
</dbReference>
<feature type="domain" description="ABC3 transporter permease C-terminal" evidence="7">
    <location>
        <begin position="268"/>
        <end position="384"/>
    </location>
</feature>
<feature type="transmembrane region" description="Helical" evidence="6">
    <location>
        <begin position="763"/>
        <end position="787"/>
    </location>
</feature>
<evidence type="ECO:0000256" key="6">
    <source>
        <dbReference type="SAM" id="Phobius"/>
    </source>
</evidence>
<sequence length="836" mass="92119">MSFFLQAVRMTLRDWRAGELRFLLLALAIAVSALSSVSFFIDRIQAGIRDEAAHLLGADMVIVSDREFDSVWLNQAKKYGLARAETRIFPTMVLSGKGGETVAKLVSLKAVSENYPLRGAVRIAGEENDPGKKAATIPGAGTVWADPELLREAGIRPDDRVRIGNGFFRVTQRIVTEPDRGISFIHFAPRIMMSLLDLEKTGLVQPASRVSYRLLLAGNEKDIERYRKWAEERIKAVSIKGMRIETLEMDRPEMKTTLTRARQFLSLAGLLTAMLASVAIVLGARRFVSRHLDACAILRCLGLTQRQITLMYLTEFFLLGLAGCLIGILAGYLGHLVLLGVLERYLPQQMAAAGWKTVVKCLLIGLSLLLGFALPPIQHLRRVSFVRVIRRETDFASVSKAALYLPGLIVFAGLLFWLTGDVRLGVWILGGFAGLVAVMALLARGALKIAGLARKKLPFPGWRFSLASLERKPVVTVVQIIALATGLMCVLLLTAVKNDLIGAWQRAVPADAPNRFIVNILPGQKETVEKRLVQAGLGQPGLYPMVRGRLIEINGKSVDKKDYDNERAKRLVDREFNLSYMPELPPQNTVVEGSWFGKRRGEASLEERLAKTLGVKTGDKLTFDVIGNRIEVTVTSLRKLDWSSARVNFFVIVSPDGMEEMPQTWITAVFLPPGQTGVATELSREFPNLTVVDIGHIVAQVRTMLDRVTLAVEFLFLFTLASGILVLYAALTGTQEERMHEASVLRTLGATRLQLRRTQRVELVFIGSMAGLLSATGAELAGWMLAVRVFELEWAFSPAVWGYGLAGGIVCALAGAWLGLRKVLNTPPVQSLRSLQ</sequence>
<proteinExistence type="predicted"/>
<dbReference type="PANTHER" id="PTHR30287:SF1">
    <property type="entry name" value="INNER MEMBRANE PROTEIN"/>
    <property type="match status" value="1"/>
</dbReference>
<keyword evidence="2" id="KW-1003">Cell membrane</keyword>
<evidence type="ECO:0000256" key="1">
    <source>
        <dbReference type="ARBA" id="ARBA00004651"/>
    </source>
</evidence>
<protein>
    <recommendedName>
        <fullName evidence="7">ABC3 transporter permease C-terminal domain-containing protein</fullName>
    </recommendedName>
</protein>
<reference evidence="8" key="1">
    <citation type="submission" date="2011-10" db="EMBL/GenBank/DDBJ databases">
        <title>The Genome Sequence of Oxalobacter formigenes HOxBLS.</title>
        <authorList>
            <consortium name="The Broad Institute Genome Sequencing Platform"/>
            <person name="Earl A."/>
            <person name="Ward D."/>
            <person name="Feldgarden M."/>
            <person name="Gevers D."/>
            <person name="Allison M.J."/>
            <person name="Humphrey S."/>
            <person name="Young S.K."/>
            <person name="Zeng Q."/>
            <person name="Gargeya S."/>
            <person name="Fitzgerald M."/>
            <person name="Haas B."/>
            <person name="Abouelleil A."/>
            <person name="Alvarado L."/>
            <person name="Arachchi H.M."/>
            <person name="Berlin A."/>
            <person name="Brown A."/>
            <person name="Chapman S.B."/>
            <person name="Chen Z."/>
            <person name="Dunbar C."/>
            <person name="Freedman E."/>
            <person name="Gearin G."/>
            <person name="Goldberg J."/>
            <person name="Griggs A."/>
            <person name="Gujja S."/>
            <person name="Heiman D."/>
            <person name="Howarth C."/>
            <person name="Larson L."/>
            <person name="Lui A."/>
            <person name="MacDonald P.J.P."/>
            <person name="Montmayeur A."/>
            <person name="Murphy C."/>
            <person name="Neiman D."/>
            <person name="Pearson M."/>
            <person name="Priest M."/>
            <person name="Roberts A."/>
            <person name="Saif S."/>
            <person name="Shea T."/>
            <person name="Shenoy N."/>
            <person name="Sisk P."/>
            <person name="Stolte C."/>
            <person name="Sykes S."/>
            <person name="Wortman J."/>
            <person name="Nusbaum C."/>
            <person name="Birren B."/>
        </authorList>
    </citation>
    <scope>NUCLEOTIDE SEQUENCE [LARGE SCALE GENOMIC DNA]</scope>
    <source>
        <strain evidence="8">HOxBLS</strain>
    </source>
</reference>
<keyword evidence="5 6" id="KW-0472">Membrane</keyword>
<evidence type="ECO:0000256" key="3">
    <source>
        <dbReference type="ARBA" id="ARBA00022692"/>
    </source>
</evidence>
<organism evidence="8 9">
    <name type="scientific">Oxalobacter paraformigenes</name>
    <dbReference type="NCBI Taxonomy" id="556268"/>
    <lineage>
        <taxon>Bacteria</taxon>
        <taxon>Pseudomonadati</taxon>
        <taxon>Pseudomonadota</taxon>
        <taxon>Betaproteobacteria</taxon>
        <taxon>Burkholderiales</taxon>
        <taxon>Oxalobacteraceae</taxon>
        <taxon>Oxalobacter</taxon>
    </lineage>
</organism>
<keyword evidence="4 6" id="KW-1133">Transmembrane helix</keyword>
<dbReference type="RefSeq" id="WP_020995326.1">
    <property type="nucleotide sequence ID" value="NZ_CABMNL010000001.1"/>
</dbReference>
<dbReference type="PANTHER" id="PTHR30287">
    <property type="entry name" value="MEMBRANE COMPONENT OF PREDICTED ABC SUPERFAMILY METABOLITE UPTAKE TRANSPORTER"/>
    <property type="match status" value="1"/>
</dbReference>
<accession>C3X1C8</accession>
<name>C3X1C8_9BURK</name>
<feature type="transmembrane region" description="Helical" evidence="6">
    <location>
        <begin position="401"/>
        <end position="418"/>
    </location>
</feature>
<keyword evidence="9" id="KW-1185">Reference proteome</keyword>
<evidence type="ECO:0000313" key="8">
    <source>
        <dbReference type="EMBL" id="EEO27014.2"/>
    </source>
</evidence>
<gene>
    <name evidence="8" type="ORF">OFAG_00167</name>
</gene>
<feature type="transmembrane region" description="Helical" evidence="6">
    <location>
        <begin position="710"/>
        <end position="731"/>
    </location>
</feature>
<dbReference type="Pfam" id="PF02687">
    <property type="entry name" value="FtsX"/>
    <property type="match status" value="2"/>
</dbReference>
<dbReference type="EMBL" id="ACDP02000029">
    <property type="protein sequence ID" value="EEO27014.2"/>
    <property type="molecule type" value="Genomic_DNA"/>
</dbReference>
<feature type="transmembrane region" description="Helical" evidence="6">
    <location>
        <begin position="20"/>
        <end position="41"/>
    </location>
</feature>
<evidence type="ECO:0000313" key="9">
    <source>
        <dbReference type="Proteomes" id="UP000003973"/>
    </source>
</evidence>
<dbReference type="HOGENOM" id="CLU_009475_0_0_4"/>
<dbReference type="eggNOG" id="COG3127">
    <property type="taxonomic scope" value="Bacteria"/>
</dbReference>